<dbReference type="GO" id="GO:0043139">
    <property type="term" value="F:5'-3' DNA helicase activity"/>
    <property type="evidence" value="ECO:0007669"/>
    <property type="project" value="UniProtKB-EC"/>
</dbReference>
<evidence type="ECO:0000313" key="6">
    <source>
        <dbReference type="EMBL" id="SCO92419.1"/>
    </source>
</evidence>
<feature type="region of interest" description="Disordered" evidence="2">
    <location>
        <begin position="78"/>
        <end position="164"/>
    </location>
</feature>
<dbReference type="VEuPathDB" id="FungiDB:FOC1_g10000293"/>
<comment type="cofactor">
    <cofactor evidence="1">
        <name>Mg(2+)</name>
        <dbReference type="ChEBI" id="CHEBI:18420"/>
    </cofactor>
</comment>
<feature type="region of interest" description="Disordered" evidence="2">
    <location>
        <begin position="1317"/>
        <end position="1344"/>
    </location>
</feature>
<dbReference type="OrthoDB" id="5210233at2759"/>
<dbReference type="GO" id="GO:0006281">
    <property type="term" value="P:DNA repair"/>
    <property type="evidence" value="ECO:0007669"/>
    <property type="project" value="UniProtKB-KW"/>
</dbReference>
<dbReference type="VEuPathDB" id="FungiDB:FOZG_17331"/>
<dbReference type="VEuPathDB" id="FungiDB:FOC4_g10000781"/>
<dbReference type="GO" id="GO:0000723">
    <property type="term" value="P:telomere maintenance"/>
    <property type="evidence" value="ECO:0007669"/>
    <property type="project" value="InterPro"/>
</dbReference>
<evidence type="ECO:0000259" key="5">
    <source>
        <dbReference type="Pfam" id="PF20209"/>
    </source>
</evidence>
<evidence type="ECO:0000259" key="3">
    <source>
        <dbReference type="Pfam" id="PF05970"/>
    </source>
</evidence>
<evidence type="ECO:0000259" key="4">
    <source>
        <dbReference type="Pfam" id="PF14214"/>
    </source>
</evidence>
<dbReference type="VEuPathDB" id="FungiDB:FOXG_12592"/>
<dbReference type="VEuPathDB" id="FungiDB:FOIG_16527"/>
<dbReference type="InterPro" id="IPR051055">
    <property type="entry name" value="PIF1_helicase"/>
</dbReference>
<name>A0A2H3UF15_FUSOX</name>
<feature type="domain" description="DNA helicase Pif1-like DEAD-box helicase" evidence="3">
    <location>
        <begin position="1541"/>
        <end position="1687"/>
    </location>
</feature>
<feature type="region of interest" description="Disordered" evidence="2">
    <location>
        <begin position="1448"/>
        <end position="1495"/>
    </location>
</feature>
<feature type="region of interest" description="Disordered" evidence="2">
    <location>
        <begin position="1051"/>
        <end position="1070"/>
    </location>
</feature>
<dbReference type="InterPro" id="IPR046700">
    <property type="entry name" value="DUF6570"/>
</dbReference>
<dbReference type="InterPro" id="IPR010285">
    <property type="entry name" value="DNA_helicase_pif1-like_DEAD"/>
</dbReference>
<dbReference type="Pfam" id="PF20209">
    <property type="entry name" value="DUF6570"/>
    <property type="match status" value="1"/>
</dbReference>
<feature type="compositionally biased region" description="Basic and acidic residues" evidence="2">
    <location>
        <begin position="124"/>
        <end position="160"/>
    </location>
</feature>
<feature type="compositionally biased region" description="Basic residues" evidence="2">
    <location>
        <begin position="91"/>
        <end position="100"/>
    </location>
</feature>
<reference evidence="7" key="1">
    <citation type="submission" date="2016-09" db="EMBL/GenBank/DDBJ databases">
        <authorList>
            <person name="Guldener U."/>
        </authorList>
    </citation>
    <scope>NUCLEOTIDE SEQUENCE [LARGE SCALE GENOMIC DNA]</scope>
    <source>
        <strain evidence="7">V64-1</strain>
    </source>
</reference>
<dbReference type="Pfam" id="PF14214">
    <property type="entry name" value="Helitron_like_N"/>
    <property type="match status" value="1"/>
</dbReference>
<dbReference type="Pfam" id="PF05970">
    <property type="entry name" value="PIF1"/>
    <property type="match status" value="1"/>
</dbReference>
<keyword evidence="1" id="KW-0347">Helicase</keyword>
<dbReference type="VEuPathDB" id="FungiDB:FOXG_13999"/>
<dbReference type="GO" id="GO:0005524">
    <property type="term" value="F:ATP binding"/>
    <property type="evidence" value="ECO:0007669"/>
    <property type="project" value="UniProtKB-KW"/>
</dbReference>
<keyword evidence="1" id="KW-0547">Nucleotide-binding</keyword>
<dbReference type="VEuPathDB" id="FungiDB:HZS61_008217"/>
<organism evidence="6 7">
    <name type="scientific">Fusarium oxysporum</name>
    <name type="common">Fusarium vascular wilt</name>
    <dbReference type="NCBI Taxonomy" id="5507"/>
    <lineage>
        <taxon>Eukaryota</taxon>
        <taxon>Fungi</taxon>
        <taxon>Dikarya</taxon>
        <taxon>Ascomycota</taxon>
        <taxon>Pezizomycotina</taxon>
        <taxon>Sordariomycetes</taxon>
        <taxon>Hypocreomycetidae</taxon>
        <taxon>Hypocreales</taxon>
        <taxon>Nectriaceae</taxon>
        <taxon>Fusarium</taxon>
        <taxon>Fusarium oxysporum species complex</taxon>
    </lineage>
</organism>
<keyword evidence="1" id="KW-0227">DNA damage</keyword>
<sequence length="2051" mass="230067">METESLSDLFRRLDARNRENVALAGLGIRTSADIFEATQSQYEHSRSQRNTAYGGSVVSPALADLGIRTSADILEALNGENGQKSGDMSSRRRHRLHRKPGIMSSGQGQVVDSAEGTVENGPQEEPRHRSELKRSGPRSDDGQLPHKRPRTVERQERSESEQVQDLANVLGVLEEDFAEKERLSDDQTWCTPVSHEKKAKTVEEFYKAFHDMRTLPVLTCMFCYRKHSRAELQYVDWDWWVANAIEKRDGSPFKCVQCFPVGQKILGCADCVRHLERGALSAAARLHTQLGCEHMFPDELKDLTPVEEKLIALNSCYGFITKHSVSDGHRQGATYPRHVKAHITVFPNNVQELATNVLPHPLLKVMDDVHISWQGQEKPAPSDLSTLLSVRRNAVEKALLWLKRYNPLYADIEIDEAELDSWDAPSHGVPSQVFDRLERNEPSARDKMQTAHIVPPTERDIDDHEPVDIQEIMASLAEGLSTSGEPEVDGFASGEDGDDWVGNNRDRVDETESSGMFNLDGRPDIPDAEKLRYLVKSMGEVGPGEHTHGSTWKGSAKVRHGGAVEPYIVVSRGEVFADSFDTWFLAKTFPSLFPLGKGGPRQAEEHSKDATGQVHPIFELETAAQHLVSSRNMSLEAWVKMVIQRHGGRFAMHPVFPFLVFNIGVRSRNRRVSMASMRRSDFPDVERTIQDLTTSRLEKARGELEACGKTADPDVNRLLRNLSLYGYRQPMSRESRLTMRRKIKSLIIRYGIPAIWFTLNPNDITNPIKLKLAAYRTRETGGAEEYLRSLDQAYKRARLAISDPLSSAIFFHREISMFFQYYVMVGKDSVFGRVSQYYGAVESNERGALHLHGLLWLQGNMYLSSLLSDVQGEEQAAYRQRVTEYVDSVFTEDLDEESFARVRAGRSVTSDVSSLLERAFQFPPTFEEEANFCAGATQIHTHSPTCVKYAIGRRGTKQNPCRFGAPWKPVEKTYFDEDGLLRLRRSHSLVNRWNKVMAVGLRHNHDISFIVTKCKGLALVYYVTNYATKVEDPVWKRVVAAKELIRLLGDDGTGDQSSNGRGRTEGDNRHSQARRFLLRMANRIFTERALSQVEVLAHFQGYETELTNSTAWTFLNVCTLYWHIFRRWPLLRRAAGESELDESIGETVLLGKAGQRISLLQAYPYRGQRLEGLALYDYMSVVKLKRKGGCVRSGEVELDRAWPLSASWIQTLRHPNQLAAVCLDGYLGMDFTEEDDSYYRRALTIVMTGFRAAVQHLGLFIPWHAFLCESSGEINRIWETQKTCLSKRMTWLADNIQLLRRSAEDVARDARQWAALSGEGDPTADAVGSGSTEGHDAQGVEHRPGGVGLATRLIDVLRNAMTRKEITAGSKEISSMVEQMYRFQATALDSTDDLRATVIPDHDAHILGGSISRAEIPRQEQLRSIKSQQNGLSREREKMIQGLQNQLGGTAAADGVAAHSGSDRPGQQDDPTTHADQRGPSRDTGPSTGVMFGPSTSFCETGRQVAESFTLNQRQSIALQLICRQLDRMRRDDNETPQLCQFIGGEGGTGKSRVIAAIAELFVRTGQFHRLLLTATSGTAAANINGITIHSACRFSKDTVARVGRAGDPDGFASSGSAALRIDGQTKMDWQEKQVLVIDEVSMLGARTLHAVNEQLCRLRESARDFGGIPIVIFCGDFHQFRPVQERSILLPSASTTWEGDNGFGIEQRRQHDTAHALWRKFTTVVLLDEQVRAAQDPRLRGLLTRIRKGVQDQSDVEYLNSHCYQEGRRIPWESGITVVTPLNRNRWNLNIEATLAFRKQWQRQVRVFVSEHRWKDNEPTEEEAIMMLGQGDDSTIPVPAIFMFVPGMPVVVNKNTHQGLKLVNGASYTAQHVVLDKAHPGHQIDADTVLHFGPPAGILLGSETTRDFRFIGMPPGTILLTPTSVKIECQRKRPWQQVDVSRRGLPCAPAFACTDYKVQGRTLDLVALELRGTRTTNIDGQAVPSQCDPYSLYVQLSRCRTLDGIMLLSRAREHDLIGNTVPAEMAQAELRLEQLSEETLKGAKSRDWLE</sequence>
<protein>
    <recommendedName>
        <fullName evidence="1">ATP-dependent DNA helicase</fullName>
        <ecNumber evidence="1">5.6.2.3</ecNumber>
    </recommendedName>
</protein>
<dbReference type="PANTHER" id="PTHR47642">
    <property type="entry name" value="ATP-DEPENDENT DNA HELICASE"/>
    <property type="match status" value="1"/>
</dbReference>
<dbReference type="Proteomes" id="UP000219369">
    <property type="component" value="Unassembled WGS sequence"/>
</dbReference>
<keyword evidence="1" id="KW-0378">Hydrolase</keyword>
<dbReference type="EC" id="5.6.2.3" evidence="1"/>
<comment type="catalytic activity">
    <reaction evidence="1">
        <text>ATP + H2O = ADP + phosphate + H(+)</text>
        <dbReference type="Rhea" id="RHEA:13065"/>
        <dbReference type="ChEBI" id="CHEBI:15377"/>
        <dbReference type="ChEBI" id="CHEBI:15378"/>
        <dbReference type="ChEBI" id="CHEBI:30616"/>
        <dbReference type="ChEBI" id="CHEBI:43474"/>
        <dbReference type="ChEBI" id="CHEBI:456216"/>
        <dbReference type="EC" id="5.6.2.3"/>
    </reaction>
</comment>
<dbReference type="SUPFAM" id="SSF52540">
    <property type="entry name" value="P-loop containing nucleoside triphosphate hydrolases"/>
    <property type="match status" value="2"/>
</dbReference>
<dbReference type="VEuPathDB" id="FungiDB:FOC1_g10001068"/>
<feature type="compositionally biased region" description="Basic and acidic residues" evidence="2">
    <location>
        <begin position="1471"/>
        <end position="1481"/>
    </location>
</feature>
<keyword evidence="1" id="KW-0067">ATP-binding</keyword>
<feature type="domain" description="Helitron helicase-like" evidence="4">
    <location>
        <begin position="638"/>
        <end position="855"/>
    </location>
</feature>
<dbReference type="GO" id="GO:0006310">
    <property type="term" value="P:DNA recombination"/>
    <property type="evidence" value="ECO:0007669"/>
    <property type="project" value="UniProtKB-KW"/>
</dbReference>
<dbReference type="VEuPathDB" id="FungiDB:FOIG_16526"/>
<accession>A0A2H3UF15</accession>
<comment type="similarity">
    <text evidence="1">Belongs to the helicase family.</text>
</comment>
<dbReference type="GO" id="GO:0016887">
    <property type="term" value="F:ATP hydrolysis activity"/>
    <property type="evidence" value="ECO:0007669"/>
    <property type="project" value="RHEA"/>
</dbReference>
<dbReference type="InterPro" id="IPR027417">
    <property type="entry name" value="P-loop_NTPase"/>
</dbReference>
<evidence type="ECO:0000313" key="7">
    <source>
        <dbReference type="Proteomes" id="UP000219369"/>
    </source>
</evidence>
<dbReference type="VEuPathDB" id="FungiDB:FOMG_19038"/>
<feature type="domain" description="DUF6570" evidence="5">
    <location>
        <begin position="296"/>
        <end position="420"/>
    </location>
</feature>
<proteinExistence type="inferred from homology"/>
<keyword evidence="1" id="KW-0233">DNA recombination</keyword>
<feature type="compositionally biased region" description="Basic and acidic residues" evidence="2">
    <location>
        <begin position="1333"/>
        <end position="1344"/>
    </location>
</feature>
<keyword evidence="1" id="KW-0234">DNA repair</keyword>
<gene>
    <name evidence="6" type="ORF">FRV6_16547</name>
</gene>
<dbReference type="InterPro" id="IPR025476">
    <property type="entry name" value="Helitron_helicase-like"/>
</dbReference>
<evidence type="ECO:0000256" key="2">
    <source>
        <dbReference type="SAM" id="MobiDB-lite"/>
    </source>
</evidence>
<dbReference type="Gene3D" id="3.40.50.300">
    <property type="entry name" value="P-loop containing nucleotide triphosphate hydrolases"/>
    <property type="match status" value="1"/>
</dbReference>
<evidence type="ECO:0000256" key="1">
    <source>
        <dbReference type="RuleBase" id="RU363044"/>
    </source>
</evidence>
<dbReference type="EMBL" id="FMJY01000011">
    <property type="protein sequence ID" value="SCO92419.1"/>
    <property type="molecule type" value="Genomic_DNA"/>
</dbReference>